<evidence type="ECO:0000313" key="2">
    <source>
        <dbReference type="EMBL" id="AXH94835.1"/>
    </source>
</evidence>
<keyword evidence="1" id="KW-0472">Membrane</keyword>
<sequence length="128" mass="13263">MEGDGGTLRLLGWLALVVAVVLQVAGLYSQGTPQPGGVPGLDKVAHLVAFAVPAALARLLGVRWVLVALVAHALVSEPLQHQVAPHRQLDALDTVADLVGIGAGWLFGGALVSRSRARPVARSRDGRS</sequence>
<protein>
    <submittedName>
        <fullName evidence="2">VanZ family protein</fullName>
    </submittedName>
</protein>
<name>A0A345NIH7_9MICO</name>
<dbReference type="RefSeq" id="WP_114926604.1">
    <property type="nucleotide sequence ID" value="NZ_CP031229.1"/>
</dbReference>
<dbReference type="OrthoDB" id="4872284at2"/>
<keyword evidence="1" id="KW-1133">Transmembrane helix</keyword>
<evidence type="ECO:0000313" key="3">
    <source>
        <dbReference type="Proteomes" id="UP000253790"/>
    </source>
</evidence>
<dbReference type="KEGG" id="orn:DV701_00325"/>
<evidence type="ECO:0000256" key="1">
    <source>
        <dbReference type="SAM" id="Phobius"/>
    </source>
</evidence>
<organism evidence="2 3">
    <name type="scientific">Ornithinimicrobium avium</name>
    <dbReference type="NCBI Taxonomy" id="2283195"/>
    <lineage>
        <taxon>Bacteria</taxon>
        <taxon>Bacillati</taxon>
        <taxon>Actinomycetota</taxon>
        <taxon>Actinomycetes</taxon>
        <taxon>Micrococcales</taxon>
        <taxon>Ornithinimicrobiaceae</taxon>
        <taxon>Ornithinimicrobium</taxon>
    </lineage>
</organism>
<gene>
    <name evidence="2" type="ORF">DV701_00325</name>
</gene>
<keyword evidence="3" id="KW-1185">Reference proteome</keyword>
<reference evidence="2 3" key="1">
    <citation type="submission" date="2018-07" db="EMBL/GenBank/DDBJ databases">
        <title>Complete genome sequencing of Ornithinimicrobium sp. AMA3305.</title>
        <authorList>
            <person name="Bae J.-W."/>
        </authorList>
    </citation>
    <scope>NUCLEOTIDE SEQUENCE [LARGE SCALE GENOMIC DNA]</scope>
    <source>
        <strain evidence="2 3">AMA3305</strain>
    </source>
</reference>
<accession>A0A345NIH7</accession>
<dbReference type="AlphaFoldDB" id="A0A345NIH7"/>
<dbReference type="Proteomes" id="UP000253790">
    <property type="component" value="Chromosome"/>
</dbReference>
<dbReference type="EMBL" id="CP031229">
    <property type="protein sequence ID" value="AXH94835.1"/>
    <property type="molecule type" value="Genomic_DNA"/>
</dbReference>
<keyword evidence="1" id="KW-0812">Transmembrane</keyword>
<feature type="transmembrane region" description="Helical" evidence="1">
    <location>
        <begin position="6"/>
        <end position="28"/>
    </location>
</feature>
<proteinExistence type="predicted"/>
<feature type="transmembrane region" description="Helical" evidence="1">
    <location>
        <begin position="48"/>
        <end position="75"/>
    </location>
</feature>